<evidence type="ECO:0000256" key="4">
    <source>
        <dbReference type="ARBA" id="ARBA00022723"/>
    </source>
</evidence>
<dbReference type="InterPro" id="IPR019199">
    <property type="entry name" value="Virulence_VapD/CRISPR_Cas2"/>
</dbReference>
<comment type="similarity">
    <text evidence="2 9">Belongs to the CRISPR-associated endoribonuclease Cas2 protein family.</text>
</comment>
<evidence type="ECO:0000256" key="5">
    <source>
        <dbReference type="ARBA" id="ARBA00022759"/>
    </source>
</evidence>
<feature type="binding site" evidence="9">
    <location>
        <position position="8"/>
    </location>
    <ligand>
        <name>Mg(2+)</name>
        <dbReference type="ChEBI" id="CHEBI:18420"/>
        <note>catalytic</note>
    </ligand>
</feature>
<evidence type="ECO:0000256" key="6">
    <source>
        <dbReference type="ARBA" id="ARBA00022801"/>
    </source>
</evidence>
<evidence type="ECO:0000313" key="11">
    <source>
        <dbReference type="Proteomes" id="UP001305815"/>
    </source>
</evidence>
<dbReference type="SUPFAM" id="SSF143430">
    <property type="entry name" value="TTP0101/SSO1404-like"/>
    <property type="match status" value="1"/>
</dbReference>
<proteinExistence type="inferred from homology"/>
<organism evidence="10 11">
    <name type="scientific">Claveliimonas bilis</name>
    <dbReference type="NCBI Taxonomy" id="3028070"/>
    <lineage>
        <taxon>Bacteria</taxon>
        <taxon>Bacillati</taxon>
        <taxon>Bacillota</taxon>
        <taxon>Clostridia</taxon>
        <taxon>Lachnospirales</taxon>
        <taxon>Lachnospiraceae</taxon>
        <taxon>Claveliimonas</taxon>
    </lineage>
</organism>
<keyword evidence="5 9" id="KW-0255">Endonuclease</keyword>
<reference evidence="11" key="1">
    <citation type="journal article" date="2023" name="Int. J. Syst. Evol. Microbiol.">
        <title>Claveliimonas bilis gen. nov., sp. nov., deoxycholic acid-producing bacteria isolated from human faeces, and reclassification of Sellimonas monacensis Zenner et al. 2021 as Claveliimonas monacensis comb. nov.</title>
        <authorList>
            <person name="Hisatomi A."/>
            <person name="Kastawa N.W.E.P.G."/>
            <person name="Song I."/>
            <person name="Ohkuma M."/>
            <person name="Fukiya S."/>
            <person name="Sakamoto M."/>
        </authorList>
    </citation>
    <scope>NUCLEOTIDE SEQUENCE [LARGE SCALE GENOMIC DNA]</scope>
    <source>
        <strain evidence="11">12BBH14</strain>
    </source>
</reference>
<dbReference type="RefSeq" id="WP_316265553.1">
    <property type="nucleotide sequence ID" value="NZ_AP027742.1"/>
</dbReference>
<keyword evidence="8 9" id="KW-0051">Antiviral defense</keyword>
<comment type="function">
    <text evidence="9">CRISPR (clustered regularly interspaced short palindromic repeat), is an adaptive immune system that provides protection against mobile genetic elements (viruses, transposable elements and conjugative plasmids). CRISPR clusters contain sequences complementary to antecedent mobile elements and target invading nucleic acids. CRISPR clusters are transcribed and processed into CRISPR RNA (crRNA). Functions as a ssRNA-specific endoribonuclease. Involved in the integration of spacer DNA into the CRISPR cassette.</text>
</comment>
<comment type="subunit">
    <text evidence="9">Homodimer, forms a heterotetramer with a Cas1 homodimer.</text>
</comment>
<evidence type="ECO:0000256" key="8">
    <source>
        <dbReference type="ARBA" id="ARBA00023118"/>
    </source>
</evidence>
<evidence type="ECO:0000256" key="7">
    <source>
        <dbReference type="ARBA" id="ARBA00022842"/>
    </source>
</evidence>
<evidence type="ECO:0000256" key="2">
    <source>
        <dbReference type="ARBA" id="ARBA00009959"/>
    </source>
</evidence>
<keyword evidence="11" id="KW-1185">Reference proteome</keyword>
<evidence type="ECO:0000256" key="1">
    <source>
        <dbReference type="ARBA" id="ARBA00001946"/>
    </source>
</evidence>
<keyword evidence="7 9" id="KW-0460">Magnesium</keyword>
<dbReference type="HAMAP" id="MF_01471">
    <property type="entry name" value="Cas2"/>
    <property type="match status" value="1"/>
</dbReference>
<dbReference type="Proteomes" id="UP001305815">
    <property type="component" value="Chromosome"/>
</dbReference>
<name>A0ABM8ICQ7_9FIRM</name>
<evidence type="ECO:0000256" key="3">
    <source>
        <dbReference type="ARBA" id="ARBA00022722"/>
    </source>
</evidence>
<accession>A0ABM8ICQ7</accession>
<dbReference type="EC" id="3.1.-.-" evidence="9"/>
<keyword evidence="4 9" id="KW-0479">Metal-binding</keyword>
<dbReference type="Pfam" id="PF09827">
    <property type="entry name" value="CRISPR_Cas2"/>
    <property type="match status" value="1"/>
</dbReference>
<dbReference type="NCBIfam" id="TIGR01573">
    <property type="entry name" value="cas2"/>
    <property type="match status" value="1"/>
</dbReference>
<gene>
    <name evidence="9 10" type="primary">cas2</name>
    <name evidence="10" type="ORF">Lac1_26730</name>
</gene>
<dbReference type="InterPro" id="IPR021127">
    <property type="entry name" value="CRISPR_associated_Cas2"/>
</dbReference>
<evidence type="ECO:0000256" key="9">
    <source>
        <dbReference type="HAMAP-Rule" id="MF_01471"/>
    </source>
</evidence>
<evidence type="ECO:0000313" key="10">
    <source>
        <dbReference type="EMBL" id="BDZ78490.1"/>
    </source>
</evidence>
<keyword evidence="3 9" id="KW-0540">Nuclease</keyword>
<keyword evidence="6 9" id="KW-0378">Hydrolase</keyword>
<dbReference type="EMBL" id="AP027742">
    <property type="protein sequence ID" value="BDZ78490.1"/>
    <property type="molecule type" value="Genomic_DNA"/>
</dbReference>
<comment type="cofactor">
    <cofactor evidence="1 9">
        <name>Mg(2+)</name>
        <dbReference type="ChEBI" id="CHEBI:18420"/>
    </cofactor>
</comment>
<protein>
    <recommendedName>
        <fullName evidence="9">CRISPR-associated endoribonuclease Cas2</fullName>
        <ecNumber evidence="9">3.1.-.-</ecNumber>
    </recommendedName>
</protein>
<sequence>MRILVFFDLPVQTSEDIRNYRSFRKTLLKNGFFMMQESVYCRMVLNPSIEKSVVDTIRKAKPPSGLVQVLSVTEKQFSKMEFLVGKSNKEVIDTDERLVIL</sequence>